<reference evidence="1" key="1">
    <citation type="submission" date="2014-05" db="EMBL/GenBank/DDBJ databases">
        <authorList>
            <person name="Chronopoulou M."/>
        </authorList>
    </citation>
    <scope>NUCLEOTIDE SEQUENCE</scope>
    <source>
        <tissue evidence="1">Whole organism</tissue>
    </source>
</reference>
<evidence type="ECO:0000313" key="1">
    <source>
        <dbReference type="EMBL" id="CDW36429.1"/>
    </source>
</evidence>
<accession>A0A0K2UDV4</accession>
<sequence length="15" mass="1743">MGLSKQLSAKWPRKI</sequence>
<dbReference type="EMBL" id="HACA01019068">
    <property type="protein sequence ID" value="CDW36429.1"/>
    <property type="molecule type" value="Transcribed_RNA"/>
</dbReference>
<organism evidence="1">
    <name type="scientific">Lepeophtheirus salmonis</name>
    <name type="common">Salmon louse</name>
    <name type="synonym">Caligus salmonis</name>
    <dbReference type="NCBI Taxonomy" id="72036"/>
    <lineage>
        <taxon>Eukaryota</taxon>
        <taxon>Metazoa</taxon>
        <taxon>Ecdysozoa</taxon>
        <taxon>Arthropoda</taxon>
        <taxon>Crustacea</taxon>
        <taxon>Multicrustacea</taxon>
        <taxon>Hexanauplia</taxon>
        <taxon>Copepoda</taxon>
        <taxon>Siphonostomatoida</taxon>
        <taxon>Caligidae</taxon>
        <taxon>Lepeophtheirus</taxon>
    </lineage>
</organism>
<proteinExistence type="predicted"/>
<name>A0A0K2UDV4_LEPSM</name>
<protein>
    <submittedName>
        <fullName evidence="1">Uncharacterized protein</fullName>
    </submittedName>
</protein>